<accession>G0U2R0</accession>
<reference evidence="1" key="1">
    <citation type="journal article" date="2012" name="Proc. Natl. Acad. Sci. U.S.A.">
        <title>Antigenic diversity is generated by distinct evolutionary mechanisms in African trypanosome species.</title>
        <authorList>
            <person name="Jackson A.P."/>
            <person name="Berry A."/>
            <person name="Aslett M."/>
            <person name="Allison H.C."/>
            <person name="Burton P."/>
            <person name="Vavrova-Anderson J."/>
            <person name="Brown R."/>
            <person name="Browne H."/>
            <person name="Corton N."/>
            <person name="Hauser H."/>
            <person name="Gamble J."/>
            <person name="Gilderthorp R."/>
            <person name="Marcello L."/>
            <person name="McQuillan J."/>
            <person name="Otto T.D."/>
            <person name="Quail M.A."/>
            <person name="Sanders M.J."/>
            <person name="van Tonder A."/>
            <person name="Ginger M.L."/>
            <person name="Field M.C."/>
            <person name="Barry J.D."/>
            <person name="Hertz-Fowler C."/>
            <person name="Berriman M."/>
        </authorList>
    </citation>
    <scope>NUCLEOTIDE SEQUENCE</scope>
    <source>
        <strain evidence="1">Y486</strain>
    </source>
</reference>
<name>G0U2R0_TRYVY</name>
<dbReference type="EMBL" id="HE573025">
    <property type="protein sequence ID" value="CCC50564.1"/>
    <property type="molecule type" value="Genomic_DNA"/>
</dbReference>
<organism evidence="1">
    <name type="scientific">Trypanosoma vivax (strain Y486)</name>
    <dbReference type="NCBI Taxonomy" id="1055687"/>
    <lineage>
        <taxon>Eukaryota</taxon>
        <taxon>Discoba</taxon>
        <taxon>Euglenozoa</taxon>
        <taxon>Kinetoplastea</taxon>
        <taxon>Metakinetoplastina</taxon>
        <taxon>Trypanosomatida</taxon>
        <taxon>Trypanosomatidae</taxon>
        <taxon>Trypanosoma</taxon>
        <taxon>Duttonella</taxon>
    </lineage>
</organism>
<dbReference type="VEuPathDB" id="TriTrypDB:TvY486_0903850"/>
<proteinExistence type="predicted"/>
<evidence type="ECO:0008006" key="2">
    <source>
        <dbReference type="Google" id="ProtNLM"/>
    </source>
</evidence>
<sequence length="704" mass="79334">MAKNYALEKHIDALAAMQATSAKTLDDFANTSRAIAERARRIVADVQSWEVACDNISLMIEEASKAARCYHPPQALRLVLSGKDKSPEALCKCIDYLVYTDDYLMSHPSNPLGSQIVENTTSQLEKVACIAENVVKEAFIAAMQGRVACKPEQQRRNTITIAAKPSSLTKLFRDPQALQGIDTVIARLGEGLNRTDGVALEVKQLISERMLRLVKAQLEQANRDEELHRHHDVTVRQGFVPSHRRYQKGSHHLLATSAHARGLVGEMVNHLRQFVMQPLGHSYDVVEIPGELAVRAFDCVMEKCFELVELEKDSCSQTSVAFVVSNGESVSPTSGNPTFSDAIFIGLDLVEELWKWRGLSDDFSEDGYTFTDHVYACVERFIGKLSNMLHAYQKCKGALEMQPLKEYTRRLQRTEWYMSHDCSAHMLTCNEVYMHKTMLSKYYGAAKLALQGTQLDSASETEALQKLSSFMMCCVRGTIQDLQIVAEATMELIREKRSEQTRGYKFLLTSGAHDSTGRNNRVCVPVFMVNNISLLMGSYRNDSAFRQRQTHHDVAGDEERQKDVELPFLPGVSDIISFLEGMCKRFIRDFAASWSDCFPRVDSNPKLVSMSGTDAPLSKSQRMVVKHWYRDVAKALTVRVTACYGFTVSDPLQRNALIEAAVTAVQGGFNAFEEFLRGRTWSKRPIKWMLHTPEEWAESLKRSF</sequence>
<dbReference type="AlphaFoldDB" id="G0U2R0"/>
<dbReference type="OMA" id="YFRDYIF"/>
<gene>
    <name evidence="1" type="ORF">TVY486_0903850</name>
</gene>
<evidence type="ECO:0000313" key="1">
    <source>
        <dbReference type="EMBL" id="CCC50564.1"/>
    </source>
</evidence>
<protein>
    <recommendedName>
        <fullName evidence="2">Exocyst subunit Exo70 family protein</fullName>
    </recommendedName>
</protein>